<sequence length="198" mass="21204">MLGAFSLRKKFAATITTRMRFIARIGAIFIIALPTSVAFCSGAAGCEHLLYRLRLAAMMPRGAGATLAAVAFFFTSSSRAQSATTSSSSEADACSAAEAGLDDHPEVEQMRAVFVQSRLTALQNRTATPIGRQQGASELGSAQLLRSGRALSMTADQRAEFAVPLAWFHVPKTGTSFCNALYHTPTVCRSFPRGELHR</sequence>
<keyword evidence="3" id="KW-1185">Reference proteome</keyword>
<name>A0ABN9WEV7_9DINO</name>
<feature type="transmembrane region" description="Helical" evidence="1">
    <location>
        <begin position="21"/>
        <end position="44"/>
    </location>
</feature>
<reference evidence="2" key="1">
    <citation type="submission" date="2023-10" db="EMBL/GenBank/DDBJ databases">
        <authorList>
            <person name="Chen Y."/>
            <person name="Shah S."/>
            <person name="Dougan E. K."/>
            <person name="Thang M."/>
            <person name="Chan C."/>
        </authorList>
    </citation>
    <scope>NUCLEOTIDE SEQUENCE [LARGE SCALE GENOMIC DNA]</scope>
</reference>
<keyword evidence="1" id="KW-1133">Transmembrane helix</keyword>
<keyword evidence="1" id="KW-0812">Transmembrane</keyword>
<evidence type="ECO:0000313" key="3">
    <source>
        <dbReference type="Proteomes" id="UP001189429"/>
    </source>
</evidence>
<protein>
    <recommendedName>
        <fullName evidence="4">Phospholipase B-like</fullName>
    </recommendedName>
</protein>
<gene>
    <name evidence="2" type="ORF">PCOR1329_LOCUS66671</name>
</gene>
<organism evidence="2 3">
    <name type="scientific">Prorocentrum cordatum</name>
    <dbReference type="NCBI Taxonomy" id="2364126"/>
    <lineage>
        <taxon>Eukaryota</taxon>
        <taxon>Sar</taxon>
        <taxon>Alveolata</taxon>
        <taxon>Dinophyceae</taxon>
        <taxon>Prorocentrales</taxon>
        <taxon>Prorocentraceae</taxon>
        <taxon>Prorocentrum</taxon>
    </lineage>
</organism>
<keyword evidence="1" id="KW-0472">Membrane</keyword>
<evidence type="ECO:0000313" key="2">
    <source>
        <dbReference type="EMBL" id="CAK0884906.1"/>
    </source>
</evidence>
<accession>A0ABN9WEV7</accession>
<comment type="caution">
    <text evidence="2">The sequence shown here is derived from an EMBL/GenBank/DDBJ whole genome shotgun (WGS) entry which is preliminary data.</text>
</comment>
<feature type="transmembrane region" description="Helical" evidence="1">
    <location>
        <begin position="56"/>
        <end position="74"/>
    </location>
</feature>
<evidence type="ECO:0008006" key="4">
    <source>
        <dbReference type="Google" id="ProtNLM"/>
    </source>
</evidence>
<proteinExistence type="predicted"/>
<dbReference type="EMBL" id="CAUYUJ010018604">
    <property type="protein sequence ID" value="CAK0884906.1"/>
    <property type="molecule type" value="Genomic_DNA"/>
</dbReference>
<evidence type="ECO:0000256" key="1">
    <source>
        <dbReference type="SAM" id="Phobius"/>
    </source>
</evidence>
<dbReference type="Proteomes" id="UP001189429">
    <property type="component" value="Unassembled WGS sequence"/>
</dbReference>